<evidence type="ECO:0000313" key="3">
    <source>
        <dbReference type="Proteomes" id="UP000253426"/>
    </source>
</evidence>
<dbReference type="NCBIfam" id="NF033573">
    <property type="entry name" value="transpos_IS200"/>
    <property type="match status" value="1"/>
</dbReference>
<reference evidence="2 3" key="1">
    <citation type="submission" date="2018-06" db="EMBL/GenBank/DDBJ databases">
        <title>Genomic Encyclopedia of Type Strains, Phase IV (KMG-IV): sequencing the most valuable type-strain genomes for metagenomic binning, comparative biology and taxonomic classification.</title>
        <authorList>
            <person name="Goeker M."/>
        </authorList>
    </citation>
    <scope>NUCLEOTIDE SEQUENCE [LARGE SCALE GENOMIC DNA]</scope>
    <source>
        <strain evidence="2 3">DSM 25532</strain>
    </source>
</reference>
<dbReference type="SMART" id="SM01321">
    <property type="entry name" value="Y1_Tnp"/>
    <property type="match status" value="1"/>
</dbReference>
<gene>
    <name evidence="2" type="ORF">DES53_113111</name>
</gene>
<protein>
    <submittedName>
        <fullName evidence="2">REP element-mobilizing transposase RayT</fullName>
    </submittedName>
</protein>
<dbReference type="Pfam" id="PF01797">
    <property type="entry name" value="Y1_Tnp"/>
    <property type="match status" value="1"/>
</dbReference>
<name>A0A366H6I2_9BACT</name>
<dbReference type="Gene3D" id="3.30.70.1290">
    <property type="entry name" value="Transposase IS200-like"/>
    <property type="match status" value="1"/>
</dbReference>
<sequence>MAQSLAKVYLHLIFSTKDRVRVLPDEIRPALHDYMGGVLREADCSSVEINTEPDHAHLLFLLSRTATISNVVRDLKKGSTNWLRGQHVQFRDFYWQHGYGAFSVSSSNVDAVSEYIRNQREHHQKHSFQDEFRAFLRKHDVEFDERYVWD</sequence>
<organism evidence="2 3">
    <name type="scientific">Roseimicrobium gellanilyticum</name>
    <dbReference type="NCBI Taxonomy" id="748857"/>
    <lineage>
        <taxon>Bacteria</taxon>
        <taxon>Pseudomonadati</taxon>
        <taxon>Verrucomicrobiota</taxon>
        <taxon>Verrucomicrobiia</taxon>
        <taxon>Verrucomicrobiales</taxon>
        <taxon>Verrucomicrobiaceae</taxon>
        <taxon>Roseimicrobium</taxon>
    </lineage>
</organism>
<dbReference type="PANTHER" id="PTHR33360">
    <property type="entry name" value="TRANSPOSASE FOR INSERTION SEQUENCE ELEMENT IS200"/>
    <property type="match status" value="1"/>
</dbReference>
<dbReference type="PANTHER" id="PTHR33360:SF2">
    <property type="entry name" value="TRANSPOSASE FOR INSERTION SEQUENCE ELEMENT IS200"/>
    <property type="match status" value="1"/>
</dbReference>
<dbReference type="GO" id="GO:0003677">
    <property type="term" value="F:DNA binding"/>
    <property type="evidence" value="ECO:0007669"/>
    <property type="project" value="InterPro"/>
</dbReference>
<dbReference type="OrthoDB" id="192312at2"/>
<dbReference type="EMBL" id="QNRR01000013">
    <property type="protein sequence ID" value="RBP37729.1"/>
    <property type="molecule type" value="Genomic_DNA"/>
</dbReference>
<dbReference type="InterPro" id="IPR036515">
    <property type="entry name" value="Transposase_17_sf"/>
</dbReference>
<feature type="domain" description="Transposase IS200-like" evidence="1">
    <location>
        <begin position="5"/>
        <end position="119"/>
    </location>
</feature>
<comment type="caution">
    <text evidence="2">The sequence shown here is derived from an EMBL/GenBank/DDBJ whole genome shotgun (WGS) entry which is preliminary data.</text>
</comment>
<dbReference type="Proteomes" id="UP000253426">
    <property type="component" value="Unassembled WGS sequence"/>
</dbReference>
<dbReference type="GO" id="GO:0006313">
    <property type="term" value="P:DNA transposition"/>
    <property type="evidence" value="ECO:0007669"/>
    <property type="project" value="InterPro"/>
</dbReference>
<dbReference type="AlphaFoldDB" id="A0A366H6I2"/>
<evidence type="ECO:0000313" key="2">
    <source>
        <dbReference type="EMBL" id="RBP37729.1"/>
    </source>
</evidence>
<accession>A0A366H6I2</accession>
<dbReference type="SUPFAM" id="SSF143422">
    <property type="entry name" value="Transposase IS200-like"/>
    <property type="match status" value="1"/>
</dbReference>
<keyword evidence="3" id="KW-1185">Reference proteome</keyword>
<dbReference type="RefSeq" id="WP_113961424.1">
    <property type="nucleotide sequence ID" value="NZ_QNRR01000013.1"/>
</dbReference>
<proteinExistence type="predicted"/>
<dbReference type="InterPro" id="IPR002686">
    <property type="entry name" value="Transposase_17"/>
</dbReference>
<dbReference type="GO" id="GO:0004803">
    <property type="term" value="F:transposase activity"/>
    <property type="evidence" value="ECO:0007669"/>
    <property type="project" value="InterPro"/>
</dbReference>
<evidence type="ECO:0000259" key="1">
    <source>
        <dbReference type="SMART" id="SM01321"/>
    </source>
</evidence>